<dbReference type="EMBL" id="SNRW01004127">
    <property type="protein sequence ID" value="KAA6388070.1"/>
    <property type="molecule type" value="Genomic_DNA"/>
</dbReference>
<name>A0A5J4W0C2_9EUKA</name>
<accession>A0A5J4W0C2</accession>
<comment type="caution">
    <text evidence="1">The sequence shown here is derived from an EMBL/GenBank/DDBJ whole genome shotgun (WGS) entry which is preliminary data.</text>
</comment>
<evidence type="ECO:0000313" key="2">
    <source>
        <dbReference type="Proteomes" id="UP000324800"/>
    </source>
</evidence>
<dbReference type="Proteomes" id="UP000324800">
    <property type="component" value="Unassembled WGS sequence"/>
</dbReference>
<proteinExistence type="predicted"/>
<protein>
    <submittedName>
        <fullName evidence="1">Uncharacterized protein</fullName>
    </submittedName>
</protein>
<sequence>MNKVNSKRLKPDLKYHRPIGSKKHRYINSPLKCATKLSMDKELKKVYKIHCTRISKCHLNLAIKCMIKVYIPRFIGIRWYHNTVQLETLHGVIRSEAVSGKCLNLPIIRELQETCGDVSVNRSFVHCLKNRLPVLNMNKPKKFDLNSLLAACQVIQRPQFEALQKFHDNNPSLVRLMNWKCYISFRSYF</sequence>
<gene>
    <name evidence="1" type="ORF">EZS28_016404</name>
</gene>
<reference evidence="1 2" key="1">
    <citation type="submission" date="2019-03" db="EMBL/GenBank/DDBJ databases">
        <title>Single cell metagenomics reveals metabolic interactions within the superorganism composed of flagellate Streblomastix strix and complex community of Bacteroidetes bacteria on its surface.</title>
        <authorList>
            <person name="Treitli S.C."/>
            <person name="Kolisko M."/>
            <person name="Husnik F."/>
            <person name="Keeling P."/>
            <person name="Hampl V."/>
        </authorList>
    </citation>
    <scope>NUCLEOTIDE SEQUENCE [LARGE SCALE GENOMIC DNA]</scope>
    <source>
        <strain evidence="1">ST1C</strain>
    </source>
</reference>
<organism evidence="1 2">
    <name type="scientific">Streblomastix strix</name>
    <dbReference type="NCBI Taxonomy" id="222440"/>
    <lineage>
        <taxon>Eukaryota</taxon>
        <taxon>Metamonada</taxon>
        <taxon>Preaxostyla</taxon>
        <taxon>Oxymonadida</taxon>
        <taxon>Streblomastigidae</taxon>
        <taxon>Streblomastix</taxon>
    </lineage>
</organism>
<dbReference type="AlphaFoldDB" id="A0A5J4W0C2"/>
<evidence type="ECO:0000313" key="1">
    <source>
        <dbReference type="EMBL" id="KAA6388070.1"/>
    </source>
</evidence>